<evidence type="ECO:0000256" key="1">
    <source>
        <dbReference type="ARBA" id="ARBA00006484"/>
    </source>
</evidence>
<dbReference type="GO" id="GO:0016491">
    <property type="term" value="F:oxidoreductase activity"/>
    <property type="evidence" value="ECO:0007669"/>
    <property type="project" value="UniProtKB-KW"/>
</dbReference>
<dbReference type="OrthoDB" id="320771at2157"/>
<dbReference type="STRING" id="1230456.C468_13224"/>
<dbReference type="PRINTS" id="PR00081">
    <property type="entry name" value="GDHRDH"/>
</dbReference>
<dbReference type="Pfam" id="PF00106">
    <property type="entry name" value="adh_short"/>
    <property type="match status" value="1"/>
</dbReference>
<dbReference type="SUPFAM" id="SSF51735">
    <property type="entry name" value="NAD(P)-binding Rossmann-fold domains"/>
    <property type="match status" value="1"/>
</dbReference>
<dbReference type="AlphaFoldDB" id="M0NUZ5"/>
<dbReference type="RefSeq" id="WP_008849318.1">
    <property type="nucleotide sequence ID" value="NZ_AOJH01000080.1"/>
</dbReference>
<protein>
    <submittedName>
        <fullName evidence="3">Short-chain dehydrogenase/reductase SDR</fullName>
    </submittedName>
</protein>
<comment type="caution">
    <text evidence="3">The sequence shown here is derived from an EMBL/GenBank/DDBJ whole genome shotgun (WGS) entry which is preliminary data.</text>
</comment>
<dbReference type="InterPro" id="IPR002347">
    <property type="entry name" value="SDR_fam"/>
</dbReference>
<proteinExistence type="inferred from homology"/>
<evidence type="ECO:0000313" key="3">
    <source>
        <dbReference type="EMBL" id="EMA60395.1"/>
    </source>
</evidence>
<organism evidence="3 4">
    <name type="scientific">Halorubrum kocurii JCM 14978</name>
    <dbReference type="NCBI Taxonomy" id="1230456"/>
    <lineage>
        <taxon>Archaea</taxon>
        <taxon>Methanobacteriati</taxon>
        <taxon>Methanobacteriota</taxon>
        <taxon>Stenosarchaea group</taxon>
        <taxon>Halobacteria</taxon>
        <taxon>Halobacteriales</taxon>
        <taxon>Haloferacaceae</taxon>
        <taxon>Halorubrum</taxon>
    </lineage>
</organism>
<keyword evidence="2" id="KW-0560">Oxidoreductase</keyword>
<dbReference type="PANTHER" id="PTHR43669">
    <property type="entry name" value="5-KETO-D-GLUCONATE 5-REDUCTASE"/>
    <property type="match status" value="1"/>
</dbReference>
<sequence>MSRVVVVAGVGPNIGTAVARRFHADGFAVAMLARSDRVTAPLAAELGSDAVSIAADVTDRSAVERAMERVRTELGPVEVLVLNASGGGGRPVDEANVERLRSIFDVRVGGSLACVRAALRDLRETEGTVLFSGTTFAEPPVTEQIEWGAVGPAARGLARSLDAALDDVTVTYIRIGSAVRPAESSTEAEETGDRIAIAAADLAAEYRRLVDRPGLATSELDLRAE</sequence>
<dbReference type="PANTHER" id="PTHR43669:SF3">
    <property type="entry name" value="ALCOHOL DEHYDROGENASE, PUTATIVE (AFU_ORTHOLOGUE AFUA_3G03445)-RELATED"/>
    <property type="match status" value="1"/>
</dbReference>
<evidence type="ECO:0000313" key="4">
    <source>
        <dbReference type="Proteomes" id="UP000011546"/>
    </source>
</evidence>
<dbReference type="EMBL" id="AOJH01000080">
    <property type="protein sequence ID" value="EMA60395.1"/>
    <property type="molecule type" value="Genomic_DNA"/>
</dbReference>
<dbReference type="Gene3D" id="3.40.50.720">
    <property type="entry name" value="NAD(P)-binding Rossmann-like Domain"/>
    <property type="match status" value="1"/>
</dbReference>
<evidence type="ECO:0000256" key="2">
    <source>
        <dbReference type="ARBA" id="ARBA00023002"/>
    </source>
</evidence>
<accession>M0NUZ5</accession>
<dbReference type="InterPro" id="IPR036291">
    <property type="entry name" value="NAD(P)-bd_dom_sf"/>
</dbReference>
<comment type="similarity">
    <text evidence="1">Belongs to the short-chain dehydrogenases/reductases (SDR) family.</text>
</comment>
<reference evidence="3 4" key="1">
    <citation type="journal article" date="2014" name="PLoS Genet.">
        <title>Phylogenetically driven sequencing of extremely halophilic archaea reveals strategies for static and dynamic osmo-response.</title>
        <authorList>
            <person name="Becker E.A."/>
            <person name="Seitzer P.M."/>
            <person name="Tritt A."/>
            <person name="Larsen D."/>
            <person name="Krusor M."/>
            <person name="Yao A.I."/>
            <person name="Wu D."/>
            <person name="Madern D."/>
            <person name="Eisen J.A."/>
            <person name="Darling A.E."/>
            <person name="Facciotti M.T."/>
        </authorList>
    </citation>
    <scope>NUCLEOTIDE SEQUENCE [LARGE SCALE GENOMIC DNA]</scope>
    <source>
        <strain evidence="3 4">JCM 14978</strain>
    </source>
</reference>
<name>M0NUZ5_9EURY</name>
<dbReference type="Proteomes" id="UP000011546">
    <property type="component" value="Unassembled WGS sequence"/>
</dbReference>
<gene>
    <name evidence="3" type="ORF">C468_13224</name>
</gene>
<dbReference type="PATRIC" id="fig|1230456.3.peg.2629"/>
<keyword evidence="4" id="KW-1185">Reference proteome</keyword>